<feature type="region of interest" description="Disordered" evidence="1">
    <location>
        <begin position="1224"/>
        <end position="1323"/>
    </location>
</feature>
<dbReference type="Proteomes" id="UP000677228">
    <property type="component" value="Unassembled WGS sequence"/>
</dbReference>
<feature type="domain" description="Protein NO VEIN C-terminal" evidence="2">
    <location>
        <begin position="1373"/>
        <end position="1461"/>
    </location>
</feature>
<gene>
    <name evidence="3" type="ORF">OVA965_LOCUS16581</name>
    <name evidence="4" type="ORF">TMI583_LOCUS16589</name>
</gene>
<sequence length="1492" mass="173873">MDRIGFKSVFMISHRPEIHSGPYHFCFDTVNGTEQMGYIRPIWLEEYDEILPSTDEWTTCIRLPIKQEKQGDRSRNFDDIHARLLLFLNRLRQIEIVRQQGINETNNRIFTRIDHANGQIIELQERTKTSEKITKNFWFVLKKVIQVPAELKAKLSDIKCDVESTTIAIAYPLNAIYESSSFQILSTQPLFAYLPLRSYGFRFILQADFEIPATRQEILRDNVWNEWLKTEMIQLVPLAYEQFQHLPELLTSSSLDFEQHTHPLTSIQTLKYFLKLIPARNEIDPYFNTFIDKSVQLLMGIIQFPVIREDKNGIIEWISPTKCILVRDPFIRQIFSQDLLLSHFNSYYLDEQIIMECDETILIRLGCRRLDFSDILRLIRTLYTQNEQEHSTKTTSIEQIAQWFLCIDYSLQQEREKPGFNIDHNDGTEMTTMAELKKMKIIPLRQQTRLVSVEEFDQRAILFPFDKTTPYAKHLKIVLEDLPTIDERLLEFIENKYPRRLDSIKRLLRDLGVSDSRNIRKIYSNHILPVISDDTQWSTKSDSVLIAYLICIYKELYYPQPDLFLNEIDKLKSKLIIKIREGKFVRTNSNGANIVHLTSLYGCERSLDSLTLSMDQFTFISDDYYNQYRTELFYQDTERKKFVRFLNELDLHDFFLVNMTDNPFINVEQLAGTQWAYEIKTLTPLLYEPFIVKDYRCDEFDTLVSSKDNNDVTRYTQILLYLDRWCQSMSAFYVASVIRARGRHVTTLAPVKGIESSFCLSLRKHSWIPVAGGQLFKPTDVYFLPLKNPFCRYVPHLDRSKISLTDTNFVNLLGFKQEITRKTIFELLMKWSCNLDNDSLWKLVNMTSNLIPCTIPTTSRQSCHDIIDNIRCVYIFLASDNDSCALLTRFRLWPLVFIPRTSETGDFLFINEVFWKDSESLLTMNDGTNLESAQNTSLESYYGSDANLQQFFINILHVKLEPTLDDYLPLLSNAADRKHDYIWKCIEVITRLAFTQNKQTLVKDKCIDWAFIPCLGDKNKLVKYTDRPYYPHDMIIADLFEDTLSIIKLSDRIHLSYSYQENIIRTAPSSSILDSYINESMGKFYILKKYEKSESRHIDTMVNYLIPDESARLKLSQYIRHLFKIYQDEDIQGLTKQSDSLPEQQVPKWVIPQVIKKEPTSPSTEEEEENELDNEPVNIPHELMEKIKNQPGWELPKPSTNIVIDPNQPKALTCFPAKAGAVNPVESWNTKPLPTSQSQSGEEIPRKPLASADNNPPLSISESTSSLFKTNDGRDQTDDKKNDEQVAPSDNDKHTDVKSKTQPNEDDRSVRSQPTSFTIADFTSRPPRANFEHIHVSTLTNLVLSPASWSNLPSSTIITPSDNEADLATGRQGEDLVYRYLKWKYPDELIEWVNEQQESGKPFDIRIVHKTTNNQIELVEVKTTRSPNQNTFQISVGEVESLLENQTNYHIYRVYYTDDEKSSTITILSRLKRHLQQKQLALSMTIIEKSDE</sequence>
<protein>
    <recommendedName>
        <fullName evidence="2">Protein NO VEIN C-terminal domain-containing protein</fullName>
    </recommendedName>
</protein>
<feature type="compositionally biased region" description="Polar residues" evidence="1">
    <location>
        <begin position="1226"/>
        <end position="1241"/>
    </location>
</feature>
<dbReference type="Proteomes" id="UP000682733">
    <property type="component" value="Unassembled WGS sequence"/>
</dbReference>
<comment type="caution">
    <text evidence="3">The sequence shown here is derived from an EMBL/GenBank/DDBJ whole genome shotgun (WGS) entry which is preliminary data.</text>
</comment>
<proteinExistence type="predicted"/>
<name>A0A8S2DV32_9BILA</name>
<accession>A0A8S2DV32</accession>
<feature type="compositionally biased region" description="Acidic residues" evidence="1">
    <location>
        <begin position="1164"/>
        <end position="1174"/>
    </location>
</feature>
<evidence type="ECO:0000313" key="5">
    <source>
        <dbReference type="Proteomes" id="UP000677228"/>
    </source>
</evidence>
<dbReference type="PANTHER" id="PTHR32387:SF0">
    <property type="entry name" value="PROTEIN NO VEIN"/>
    <property type="match status" value="1"/>
</dbReference>
<evidence type="ECO:0000313" key="4">
    <source>
        <dbReference type="EMBL" id="CAF3811117.1"/>
    </source>
</evidence>
<dbReference type="EMBL" id="CAJNOK010007734">
    <property type="protein sequence ID" value="CAF1043018.1"/>
    <property type="molecule type" value="Genomic_DNA"/>
</dbReference>
<feature type="compositionally biased region" description="Basic and acidic residues" evidence="1">
    <location>
        <begin position="1271"/>
        <end position="1310"/>
    </location>
</feature>
<dbReference type="Pfam" id="PF13020">
    <property type="entry name" value="NOV_C"/>
    <property type="match status" value="1"/>
</dbReference>
<feature type="region of interest" description="Disordered" evidence="1">
    <location>
        <begin position="1153"/>
        <end position="1177"/>
    </location>
</feature>
<evidence type="ECO:0000313" key="3">
    <source>
        <dbReference type="EMBL" id="CAF1043018.1"/>
    </source>
</evidence>
<dbReference type="PANTHER" id="PTHR32387">
    <property type="entry name" value="WU:FJ29H11"/>
    <property type="match status" value="1"/>
</dbReference>
<organism evidence="3 5">
    <name type="scientific">Didymodactylos carnosus</name>
    <dbReference type="NCBI Taxonomy" id="1234261"/>
    <lineage>
        <taxon>Eukaryota</taxon>
        <taxon>Metazoa</taxon>
        <taxon>Spiralia</taxon>
        <taxon>Gnathifera</taxon>
        <taxon>Rotifera</taxon>
        <taxon>Eurotatoria</taxon>
        <taxon>Bdelloidea</taxon>
        <taxon>Philodinida</taxon>
        <taxon>Philodinidae</taxon>
        <taxon>Didymodactylos</taxon>
    </lineage>
</organism>
<dbReference type="InterPro" id="IPR024975">
    <property type="entry name" value="NOV_C"/>
</dbReference>
<feature type="compositionally biased region" description="Polar residues" evidence="1">
    <location>
        <begin position="1252"/>
        <end position="1269"/>
    </location>
</feature>
<evidence type="ECO:0000259" key="2">
    <source>
        <dbReference type="Pfam" id="PF13020"/>
    </source>
</evidence>
<evidence type="ECO:0000256" key="1">
    <source>
        <dbReference type="SAM" id="MobiDB-lite"/>
    </source>
</evidence>
<reference evidence="3" key="1">
    <citation type="submission" date="2021-02" db="EMBL/GenBank/DDBJ databases">
        <authorList>
            <person name="Nowell W R."/>
        </authorList>
    </citation>
    <scope>NUCLEOTIDE SEQUENCE</scope>
</reference>
<dbReference type="EMBL" id="CAJOBA010007745">
    <property type="protein sequence ID" value="CAF3811117.1"/>
    <property type="molecule type" value="Genomic_DNA"/>
</dbReference>
<dbReference type="InterPro" id="IPR052957">
    <property type="entry name" value="Auxin_embryo_med"/>
</dbReference>